<keyword evidence="2" id="KW-1185">Reference proteome</keyword>
<gene>
    <name evidence="1" type="ORF">BN9_129540</name>
</gene>
<proteinExistence type="predicted"/>
<dbReference type="EMBL" id="CAIX01001067">
    <property type="protein sequence ID" value="CCI11465.1"/>
    <property type="molecule type" value="Genomic_DNA"/>
</dbReference>
<accession>A0A024FWH1</accession>
<dbReference type="GO" id="GO:0032981">
    <property type="term" value="P:mitochondrial respiratory chain complex I assembly"/>
    <property type="evidence" value="ECO:0007669"/>
    <property type="project" value="InterPro"/>
</dbReference>
<evidence type="ECO:0000313" key="1">
    <source>
        <dbReference type="EMBL" id="CCI11465.1"/>
    </source>
</evidence>
<protein>
    <submittedName>
        <fullName evidence="1">Uncharacterized protein</fullName>
    </submittedName>
</protein>
<comment type="caution">
    <text evidence="1">The sequence shown here is derived from an EMBL/GenBank/DDBJ whole genome shotgun (WGS) entry which is preliminary data.</text>
</comment>
<evidence type="ECO:0000313" key="2">
    <source>
        <dbReference type="Proteomes" id="UP000053237"/>
    </source>
</evidence>
<dbReference type="InParanoid" id="A0A024FWH1"/>
<dbReference type="OrthoDB" id="65810at2759"/>
<name>A0A024FWH1_9STRA</name>
<dbReference type="Pfam" id="PF06784">
    <property type="entry name" value="UPF0240"/>
    <property type="match status" value="1"/>
</dbReference>
<sequence length="198" mass="22476">MGAAATKHIGRDAANAFVKKPFKAIVAKVEPVTCPSDVLKARQIQRSEVRDEKQPETILENNPMEMHRDILQQIERIDFTEKVEYLEQNDADFRKTASGHRTREYAADDYIQMPKDRTAASSSMNTTPEHTPGRLTFAEMRELLKLYHENKAAWTAAALATKFELDEEKIVNIIKHVGPPKVIPPSSNEAYPQGVWFL</sequence>
<dbReference type="GO" id="GO:0005739">
    <property type="term" value="C:mitochondrion"/>
    <property type="evidence" value="ECO:0007669"/>
    <property type="project" value="GOC"/>
</dbReference>
<dbReference type="Proteomes" id="UP000053237">
    <property type="component" value="Unassembled WGS sequence"/>
</dbReference>
<reference evidence="1 2" key="1">
    <citation type="submission" date="2012-05" db="EMBL/GenBank/DDBJ databases">
        <title>Recombination and specialization in a pathogen metapopulation.</title>
        <authorList>
            <person name="Gardiner A."/>
            <person name="Kemen E."/>
            <person name="Schultz-Larsen T."/>
            <person name="MacLean D."/>
            <person name="Van Oosterhout C."/>
            <person name="Jones J.D.G."/>
        </authorList>
    </citation>
    <scope>NUCLEOTIDE SEQUENCE [LARGE SCALE GENOMIC DNA]</scope>
    <source>
        <strain evidence="1 2">Ac Nc2</strain>
    </source>
</reference>
<dbReference type="InterPro" id="IPR009622">
    <property type="entry name" value="NDUFAF4"/>
</dbReference>
<organism evidence="1 2">
    <name type="scientific">Albugo candida</name>
    <dbReference type="NCBI Taxonomy" id="65357"/>
    <lineage>
        <taxon>Eukaryota</taxon>
        <taxon>Sar</taxon>
        <taxon>Stramenopiles</taxon>
        <taxon>Oomycota</taxon>
        <taxon>Peronosporomycetes</taxon>
        <taxon>Albuginales</taxon>
        <taxon>Albuginaceae</taxon>
        <taxon>Albugo</taxon>
    </lineage>
</organism>
<dbReference type="AlphaFoldDB" id="A0A024FWH1"/>